<name>A0A7X4Y6G0_9BACT</name>
<reference evidence="2 3" key="1">
    <citation type="submission" date="2020-01" db="EMBL/GenBank/DDBJ databases">
        <title>The draft genome sequence of Corallococcus exiguus DSM 14696.</title>
        <authorList>
            <person name="Zhang X."/>
            <person name="Zhu H."/>
        </authorList>
    </citation>
    <scope>NUCLEOTIDE SEQUENCE [LARGE SCALE GENOMIC DNA]</scope>
    <source>
        <strain evidence="2 3">DSM 14696</strain>
    </source>
</reference>
<feature type="transmembrane region" description="Helical" evidence="1">
    <location>
        <begin position="6"/>
        <end position="27"/>
    </location>
</feature>
<evidence type="ECO:0000313" key="3">
    <source>
        <dbReference type="Proteomes" id="UP000537825"/>
    </source>
</evidence>
<keyword evidence="1" id="KW-0472">Membrane</keyword>
<keyword evidence="1" id="KW-0812">Transmembrane</keyword>
<dbReference type="Proteomes" id="UP000537825">
    <property type="component" value="Unassembled WGS sequence"/>
</dbReference>
<organism evidence="2 3">
    <name type="scientific">Corallococcus exiguus</name>
    <dbReference type="NCBI Taxonomy" id="83462"/>
    <lineage>
        <taxon>Bacteria</taxon>
        <taxon>Pseudomonadati</taxon>
        <taxon>Myxococcota</taxon>
        <taxon>Myxococcia</taxon>
        <taxon>Myxococcales</taxon>
        <taxon>Cystobacterineae</taxon>
        <taxon>Myxococcaceae</taxon>
        <taxon>Corallococcus</taxon>
    </lineage>
</organism>
<keyword evidence="3" id="KW-1185">Reference proteome</keyword>
<dbReference type="InterPro" id="IPR036249">
    <property type="entry name" value="Thioredoxin-like_sf"/>
</dbReference>
<protein>
    <recommendedName>
        <fullName evidence="4">Thioredoxin domain-containing protein</fullName>
    </recommendedName>
</protein>
<dbReference type="RefSeq" id="WP_139924203.1">
    <property type="nucleotide sequence ID" value="NZ_CBCSLE010000169.1"/>
</dbReference>
<dbReference type="Gene3D" id="3.40.30.10">
    <property type="entry name" value="Glutaredoxin"/>
    <property type="match status" value="1"/>
</dbReference>
<accession>A0A7X4Y6G0</accession>
<comment type="caution">
    <text evidence="2">The sequence shown here is derived from an EMBL/GenBank/DDBJ whole genome shotgun (WGS) entry which is preliminary data.</text>
</comment>
<proteinExistence type="predicted"/>
<evidence type="ECO:0008006" key="4">
    <source>
        <dbReference type="Google" id="ProtNLM"/>
    </source>
</evidence>
<evidence type="ECO:0000256" key="1">
    <source>
        <dbReference type="SAM" id="Phobius"/>
    </source>
</evidence>
<gene>
    <name evidence="2" type="ORF">GTZ93_07225</name>
</gene>
<dbReference type="AlphaFoldDB" id="A0A7X4Y6G0"/>
<sequence length="173" mass="18111">MVETLVVGGVVLAVLVVANLLLTLALVGRLRTLQEMVANQVVLRDPALPLKGDEVGRFEATTVEGEAFTDAALREGRTLVGFFAAGCRPCASVRKQLLESPPGMPLMAFIEGDPGDPDTVALGASLKHVARVALLSEGDSVTRAIKQAGYPTLVLVDKGVVAASGHYLHEVLS</sequence>
<dbReference type="EMBL" id="JAAAPK010000002">
    <property type="protein sequence ID" value="NBC39621.1"/>
    <property type="molecule type" value="Genomic_DNA"/>
</dbReference>
<keyword evidence="1" id="KW-1133">Transmembrane helix</keyword>
<dbReference type="SUPFAM" id="SSF52833">
    <property type="entry name" value="Thioredoxin-like"/>
    <property type="match status" value="1"/>
</dbReference>
<evidence type="ECO:0000313" key="2">
    <source>
        <dbReference type="EMBL" id="NBC39621.1"/>
    </source>
</evidence>